<dbReference type="Pfam" id="PF13217">
    <property type="entry name" value="DUF4025"/>
    <property type="match status" value="1"/>
</dbReference>
<feature type="region of interest" description="Disordered" evidence="1">
    <location>
        <begin position="34"/>
        <end position="55"/>
    </location>
</feature>
<accession>A0ABW0U5Q7</accession>
<dbReference type="InterPro" id="IPR025100">
    <property type="entry name" value="DUF4025"/>
</dbReference>
<dbReference type="Proteomes" id="UP001596143">
    <property type="component" value="Unassembled WGS sequence"/>
</dbReference>
<reference evidence="3" key="1">
    <citation type="journal article" date="2019" name="Int. J. Syst. Evol. Microbiol.">
        <title>The Global Catalogue of Microorganisms (GCM) 10K type strain sequencing project: providing services to taxonomists for standard genome sequencing and annotation.</title>
        <authorList>
            <consortium name="The Broad Institute Genomics Platform"/>
            <consortium name="The Broad Institute Genome Sequencing Center for Infectious Disease"/>
            <person name="Wu L."/>
            <person name="Ma J."/>
        </authorList>
    </citation>
    <scope>NUCLEOTIDE SEQUENCE [LARGE SCALE GENOMIC DNA]</scope>
    <source>
        <strain evidence="3">CGMCC 1.15790</strain>
    </source>
</reference>
<protein>
    <submittedName>
        <fullName evidence="2">YozQ family protein</fullName>
    </submittedName>
</protein>
<evidence type="ECO:0000313" key="2">
    <source>
        <dbReference type="EMBL" id="MFC5627655.1"/>
    </source>
</evidence>
<comment type="caution">
    <text evidence="2">The sequence shown here is derived from an EMBL/GenBank/DDBJ whole genome shotgun (WGS) entry which is preliminary data.</text>
</comment>
<evidence type="ECO:0000256" key="1">
    <source>
        <dbReference type="SAM" id="MobiDB-lite"/>
    </source>
</evidence>
<dbReference type="EMBL" id="JBHSPF010000010">
    <property type="protein sequence ID" value="MFC5627655.1"/>
    <property type="molecule type" value="Genomic_DNA"/>
</dbReference>
<evidence type="ECO:0000313" key="3">
    <source>
        <dbReference type="Proteomes" id="UP001596143"/>
    </source>
</evidence>
<feature type="compositionally biased region" description="Basic and acidic residues" evidence="1">
    <location>
        <begin position="46"/>
        <end position="55"/>
    </location>
</feature>
<proteinExistence type="predicted"/>
<name>A0ABW0U5Q7_9BACI</name>
<dbReference type="RefSeq" id="WP_270897421.1">
    <property type="nucleotide sequence ID" value="NZ_JBHSPF010000010.1"/>
</dbReference>
<organism evidence="2 3">
    <name type="scientific">Aliibacillus thermotolerans</name>
    <dbReference type="NCBI Taxonomy" id="1834418"/>
    <lineage>
        <taxon>Bacteria</taxon>
        <taxon>Bacillati</taxon>
        <taxon>Bacillota</taxon>
        <taxon>Bacilli</taxon>
        <taxon>Bacillales</taxon>
        <taxon>Bacillaceae</taxon>
        <taxon>Aliibacillus</taxon>
    </lineage>
</organism>
<sequence length="55" mass="6430">MTDRERDGKKIVHEQVSDTWTEGTIDGRIDRIDEHGSIISHKGTPLRKDEKERRT</sequence>
<keyword evidence="3" id="KW-1185">Reference proteome</keyword>
<gene>
    <name evidence="2" type="ORF">ACFPTR_01915</name>
</gene>